<dbReference type="InterPro" id="IPR018501">
    <property type="entry name" value="DDT_dom"/>
</dbReference>
<feature type="region of interest" description="Disordered" evidence="3">
    <location>
        <begin position="843"/>
        <end position="876"/>
    </location>
</feature>
<feature type="compositionally biased region" description="Low complexity" evidence="3">
    <location>
        <begin position="720"/>
        <end position="730"/>
    </location>
</feature>
<keyword evidence="6" id="KW-1185">Reference proteome</keyword>
<evidence type="ECO:0000313" key="5">
    <source>
        <dbReference type="EMBL" id="KAK9822328.1"/>
    </source>
</evidence>
<feature type="compositionally biased region" description="Polar residues" evidence="3">
    <location>
        <begin position="843"/>
        <end position="855"/>
    </location>
</feature>
<gene>
    <name evidence="5" type="ORF">WJX74_008109</name>
</gene>
<feature type="compositionally biased region" description="Acidic residues" evidence="3">
    <location>
        <begin position="616"/>
        <end position="626"/>
    </location>
</feature>
<evidence type="ECO:0000259" key="4">
    <source>
        <dbReference type="PROSITE" id="PS50827"/>
    </source>
</evidence>
<evidence type="ECO:0000256" key="2">
    <source>
        <dbReference type="ARBA" id="ARBA00023242"/>
    </source>
</evidence>
<dbReference type="InterPro" id="IPR028938">
    <property type="entry name" value="Rsf1-like"/>
</dbReference>
<dbReference type="AlphaFoldDB" id="A0AAW1QM34"/>
<dbReference type="PANTHER" id="PTHR14296:SF3">
    <property type="entry name" value="DIKAR, ISOFORM F"/>
    <property type="match status" value="1"/>
</dbReference>
<evidence type="ECO:0000256" key="3">
    <source>
        <dbReference type="SAM" id="MobiDB-lite"/>
    </source>
</evidence>
<evidence type="ECO:0000313" key="6">
    <source>
        <dbReference type="Proteomes" id="UP001438707"/>
    </source>
</evidence>
<dbReference type="EMBL" id="JALJOS010000033">
    <property type="protein sequence ID" value="KAK9822328.1"/>
    <property type="molecule type" value="Genomic_DNA"/>
</dbReference>
<dbReference type="PROSITE" id="PS50827">
    <property type="entry name" value="DDT"/>
    <property type="match status" value="1"/>
</dbReference>
<feature type="compositionally biased region" description="Basic and acidic residues" evidence="3">
    <location>
        <begin position="499"/>
        <end position="520"/>
    </location>
</feature>
<organism evidence="5 6">
    <name type="scientific">Apatococcus lobatus</name>
    <dbReference type="NCBI Taxonomy" id="904363"/>
    <lineage>
        <taxon>Eukaryota</taxon>
        <taxon>Viridiplantae</taxon>
        <taxon>Chlorophyta</taxon>
        <taxon>core chlorophytes</taxon>
        <taxon>Trebouxiophyceae</taxon>
        <taxon>Chlorellales</taxon>
        <taxon>Chlorellaceae</taxon>
        <taxon>Apatococcus</taxon>
    </lineage>
</organism>
<proteinExistence type="predicted"/>
<feature type="compositionally biased region" description="Basic and acidic residues" evidence="3">
    <location>
        <begin position="530"/>
        <end position="541"/>
    </location>
</feature>
<feature type="compositionally biased region" description="Low complexity" evidence="3">
    <location>
        <begin position="673"/>
        <end position="688"/>
    </location>
</feature>
<feature type="compositionally biased region" description="Polar residues" evidence="3">
    <location>
        <begin position="635"/>
        <end position="644"/>
    </location>
</feature>
<accession>A0AAW1QM34</accession>
<feature type="compositionally biased region" description="Polar residues" evidence="3">
    <location>
        <begin position="60"/>
        <end position="73"/>
    </location>
</feature>
<protein>
    <recommendedName>
        <fullName evidence="4">DDT domain-containing protein</fullName>
    </recommendedName>
</protein>
<feature type="compositionally biased region" description="Low complexity" evidence="3">
    <location>
        <begin position="648"/>
        <end position="665"/>
    </location>
</feature>
<feature type="domain" description="DDT" evidence="4">
    <location>
        <begin position="182"/>
        <end position="244"/>
    </location>
</feature>
<dbReference type="Pfam" id="PF02791">
    <property type="entry name" value="DDT"/>
    <property type="match status" value="1"/>
</dbReference>
<dbReference type="Proteomes" id="UP001438707">
    <property type="component" value="Unassembled WGS sequence"/>
</dbReference>
<feature type="region of interest" description="Disordered" evidence="3">
    <location>
        <begin position="34"/>
        <end position="157"/>
    </location>
</feature>
<reference evidence="5 6" key="1">
    <citation type="journal article" date="2024" name="Nat. Commun.">
        <title>Phylogenomics reveals the evolutionary origins of lichenization in chlorophyte algae.</title>
        <authorList>
            <person name="Puginier C."/>
            <person name="Libourel C."/>
            <person name="Otte J."/>
            <person name="Skaloud P."/>
            <person name="Haon M."/>
            <person name="Grisel S."/>
            <person name="Petersen M."/>
            <person name="Berrin J.G."/>
            <person name="Delaux P.M."/>
            <person name="Dal Grande F."/>
            <person name="Keller J."/>
        </authorList>
    </citation>
    <scope>NUCLEOTIDE SEQUENCE [LARGE SCALE GENOMIC DNA]</scope>
    <source>
        <strain evidence="5 6">SAG 2145</strain>
    </source>
</reference>
<name>A0AAW1QM34_9CHLO</name>
<evidence type="ECO:0000256" key="1">
    <source>
        <dbReference type="ARBA" id="ARBA00004123"/>
    </source>
</evidence>
<feature type="compositionally biased region" description="Acidic residues" evidence="3">
    <location>
        <begin position="575"/>
        <end position="593"/>
    </location>
</feature>
<feature type="region of interest" description="Disordered" evidence="3">
    <location>
        <begin position="499"/>
        <end position="730"/>
    </location>
</feature>
<dbReference type="PANTHER" id="PTHR14296">
    <property type="entry name" value="REMODELING AND SPACING FACTOR 1"/>
    <property type="match status" value="1"/>
</dbReference>
<keyword evidence="2" id="KW-0539">Nucleus</keyword>
<sequence length="924" mass="98529">MKGKENVQELLNCQTAAAGILSPASGILSAVPGTSTKAASLQPEASPHFATEKMPISPADSLSQRDASESPSDFSDAGDLLHDSVPSDGSDFEDGPASRKRKGAHQPAAAKSKKQRAETAMVKKLRSRAPEDQPEGTDASTAPAEEKAGTIQEDEDDFQEPADAPIERHVTVAQEDEERQLLRSNWELASIFSFLEAFGPHLRLPSTFTASELERALIISTGQSGLLAELHQALLHGINPRTNFLAGGGWQGALAGKLRYQWRARLLTESPPFTPEKGREAAFYAALDTTSRVTTLKTLCEMRLDCQDFVNIVDECGKVGRSGKANAVAAANAKRKGPPLPDYINLRPAPLGTSGKGHSFWLLDLHTLQDVRLYQEVPAGLTARANQGQGTGAKRKEPKPSRFEQVASAAEEFQAIGEQLSRSRVKADKQLSSKILDSIVPELAIRQEEEERRQKAAAKLRLQLDSIIPDDQGGFGRSRRTRKAVNYTFDAFDAEIKRAIRSDGQRQENDWPEPRSRRGQPEPSAFPKLSRAERAARRGGPEAESEPELAATEVEGEGEEAPAAPRFRPLGQLLEDPEPSEVDGDGAEEEADDAGAQQDAYYNMGAYSREDTPEGLYDDEEEEDGPEPSASDPSFTPSEPSSRPGSELQGPPRSQQQQGRLQYPPTAAPPQPAAGAAVGAGSAGQQQGHIKVMLRPGGNNSSAVGTHHFSRAGFPSNHAPGMQQQQQQMGLPSSQLVATRFGLPMGHHGLTMGPHGSGYPPAGQMGGGFMSVGHPSSMSQPPHYSQLGMGIAGQPNIAVNHSSNAAQVGSRTITDGSYGQGQVQGFQSMRPSVAANSPTGLSGLQTSGMNGNPGQNPAREENGIDGSMPQLNGSANHFPARAASAAQPANGGHEPGTVALKGNRVIDVPGTIEDEYEEYCRYGV</sequence>
<dbReference type="GO" id="GO:0031213">
    <property type="term" value="C:RSF complex"/>
    <property type="evidence" value="ECO:0007669"/>
    <property type="project" value="InterPro"/>
</dbReference>
<comment type="caution">
    <text evidence="5">The sequence shown here is derived from an EMBL/GenBank/DDBJ whole genome shotgun (WGS) entry which is preliminary data.</text>
</comment>
<dbReference type="GO" id="GO:0006355">
    <property type="term" value="P:regulation of DNA-templated transcription"/>
    <property type="evidence" value="ECO:0007669"/>
    <property type="project" value="InterPro"/>
</dbReference>
<comment type="subcellular location">
    <subcellularLocation>
        <location evidence="1">Nucleus</location>
    </subcellularLocation>
</comment>